<dbReference type="PIRSF" id="PIRSF005751">
    <property type="entry name" value="Acet_citr_lig"/>
    <property type="match status" value="1"/>
</dbReference>
<evidence type="ECO:0000256" key="1">
    <source>
        <dbReference type="ARBA" id="ARBA00022741"/>
    </source>
</evidence>
<dbReference type="GO" id="GO:0016829">
    <property type="term" value="F:lyase activity"/>
    <property type="evidence" value="ECO:0007669"/>
    <property type="project" value="UniProtKB-KW"/>
</dbReference>
<keyword evidence="5" id="KW-0456">Lyase</keyword>
<evidence type="ECO:0000313" key="5">
    <source>
        <dbReference type="EMBL" id="SHJ25377.1"/>
    </source>
</evidence>
<dbReference type="InterPro" id="IPR016181">
    <property type="entry name" value="Acyl_CoA_acyltransferase"/>
</dbReference>
<dbReference type="RefSeq" id="WP_073049565.1">
    <property type="nucleotide sequence ID" value="NZ_FQZL01000014.1"/>
</dbReference>
<dbReference type="SUPFAM" id="SSF55729">
    <property type="entry name" value="Acyl-CoA N-acyltransferases (Nat)"/>
    <property type="match status" value="1"/>
</dbReference>
<dbReference type="GO" id="GO:0008771">
    <property type="term" value="F:[citrate (pro-3S)-lyase] ligase activity"/>
    <property type="evidence" value="ECO:0007669"/>
    <property type="project" value="UniProtKB-EC"/>
</dbReference>
<keyword evidence="1 3" id="KW-0547">Nucleotide-binding</keyword>
<sequence length="338" mass="39050">MFNEYTMEYLNKNDKTGRKRVAAFLDELDIVFDEHIDITINMLDEDGIIATASAEKNLVKCLAVKPEYRSENLLNTVFSELLNHLHHKGILELSLFTSHRNEKIIESLGFSTVCKTDNIVFMENSNDRFSNYLKKISSFKEDCINTASIVMNMNPITNGHLYLIEKVSEENDCVYIFIVSEDKSAVPFETRYRLAVESTRHLENVKIITGGEYIISSSTFPSYFLKDYTVWLDSYCEMDLTIFGKYIAKELNITKRYVGNEPYCKVTNRYNEKMKEILPKYGIEVIEIERFSIGSKAVSASHVRKLAGEGKFEELKKLVPEATYDYLISEYSDSKKRD</sequence>
<dbReference type="EC" id="6.2.1.22" evidence="3"/>
<name>A0A1M6HTA9_9FIRM</name>
<dbReference type="PANTHER" id="PTHR40599">
    <property type="entry name" value="[CITRATE [PRO-3S]-LYASE] LIGASE"/>
    <property type="match status" value="1"/>
</dbReference>
<comment type="function">
    <text evidence="3">Acetylation of prosthetic group (2-(5''-phosphoribosyl)-3'-dephosphocoenzyme-A) of the gamma subunit of citrate lyase.</text>
</comment>
<evidence type="ECO:0000256" key="3">
    <source>
        <dbReference type="PIRNR" id="PIRNR005751"/>
    </source>
</evidence>
<accession>A0A1M6HTA9</accession>
<dbReference type="AlphaFoldDB" id="A0A1M6HTA9"/>
<evidence type="ECO:0000259" key="4">
    <source>
        <dbReference type="SMART" id="SM00764"/>
    </source>
</evidence>
<evidence type="ECO:0000256" key="2">
    <source>
        <dbReference type="ARBA" id="ARBA00022840"/>
    </source>
</evidence>
<evidence type="ECO:0000313" key="6">
    <source>
        <dbReference type="Proteomes" id="UP000184052"/>
    </source>
</evidence>
<feature type="domain" description="Citrate lyase ligase C-terminal" evidence="4">
    <location>
        <begin position="146"/>
        <end position="327"/>
    </location>
</feature>
<dbReference type="PANTHER" id="PTHR40599:SF1">
    <property type="entry name" value="[CITRATE [PRO-3S]-LYASE] LIGASE"/>
    <property type="match status" value="1"/>
</dbReference>
<dbReference type="Gene3D" id="3.40.630.30">
    <property type="match status" value="1"/>
</dbReference>
<dbReference type="GO" id="GO:0005524">
    <property type="term" value="F:ATP binding"/>
    <property type="evidence" value="ECO:0007669"/>
    <property type="project" value="UniProtKB-UniRule"/>
</dbReference>
<dbReference type="InterPro" id="IPR005216">
    <property type="entry name" value="Citrate_lyase_ligase"/>
</dbReference>
<dbReference type="SMART" id="SM00764">
    <property type="entry name" value="Citrate_ly_lig"/>
    <property type="match status" value="1"/>
</dbReference>
<dbReference type="SUPFAM" id="SSF52374">
    <property type="entry name" value="Nucleotidylyl transferase"/>
    <property type="match status" value="1"/>
</dbReference>
<reference evidence="5 6" key="1">
    <citation type="submission" date="2016-11" db="EMBL/GenBank/DDBJ databases">
        <authorList>
            <person name="Jaros S."/>
            <person name="Januszkiewicz K."/>
            <person name="Wedrychowicz H."/>
        </authorList>
    </citation>
    <scope>NUCLEOTIDE SEQUENCE [LARGE SCALE GENOMIC DNA]</scope>
    <source>
        <strain evidence="5 6">DSM 17477</strain>
    </source>
</reference>
<dbReference type="Proteomes" id="UP000184052">
    <property type="component" value="Unassembled WGS sequence"/>
</dbReference>
<keyword evidence="2 3" id="KW-0067">ATP-binding</keyword>
<dbReference type="InterPro" id="IPR014729">
    <property type="entry name" value="Rossmann-like_a/b/a_fold"/>
</dbReference>
<comment type="catalytic activity">
    <reaction evidence="3">
        <text>holo-[citrate lyase ACP] + acetate + ATP = acetyl-[citrate lyase ACP] + AMP + diphosphate</text>
        <dbReference type="Rhea" id="RHEA:23788"/>
        <dbReference type="Rhea" id="RHEA-COMP:10158"/>
        <dbReference type="Rhea" id="RHEA-COMP:13710"/>
        <dbReference type="ChEBI" id="CHEBI:30089"/>
        <dbReference type="ChEBI" id="CHEBI:30616"/>
        <dbReference type="ChEBI" id="CHEBI:33019"/>
        <dbReference type="ChEBI" id="CHEBI:82683"/>
        <dbReference type="ChEBI" id="CHEBI:137976"/>
        <dbReference type="ChEBI" id="CHEBI:456215"/>
        <dbReference type="EC" id="6.2.1.22"/>
    </reaction>
</comment>
<dbReference type="Gene3D" id="3.40.50.620">
    <property type="entry name" value="HUPs"/>
    <property type="match status" value="1"/>
</dbReference>
<dbReference type="InterPro" id="IPR013166">
    <property type="entry name" value="Citrate_lyase_ligase_C"/>
</dbReference>
<dbReference type="InterPro" id="IPR004821">
    <property type="entry name" value="Cyt_trans-like"/>
</dbReference>
<keyword evidence="3 5" id="KW-0436">Ligase</keyword>
<proteinExistence type="predicted"/>
<protein>
    <recommendedName>
        <fullName evidence="3">[Citrate [pro-3S]-lyase] ligase</fullName>
        <ecNumber evidence="3">6.2.1.22</ecNumber>
    </recommendedName>
</protein>
<dbReference type="Pfam" id="PF08218">
    <property type="entry name" value="Citrate_ly_lig"/>
    <property type="match status" value="1"/>
</dbReference>
<dbReference type="STRING" id="1121476.SAMN02745751_02098"/>
<dbReference type="NCBIfam" id="TIGR00124">
    <property type="entry name" value="cit_ly_ligase"/>
    <property type="match status" value="1"/>
</dbReference>
<dbReference type="EMBL" id="FQZL01000014">
    <property type="protein sequence ID" value="SHJ25377.1"/>
    <property type="molecule type" value="Genomic_DNA"/>
</dbReference>
<gene>
    <name evidence="5" type="ORF">SAMN02745751_02098</name>
</gene>
<organism evidence="5 6">
    <name type="scientific">Dethiosulfatibacter aminovorans DSM 17477</name>
    <dbReference type="NCBI Taxonomy" id="1121476"/>
    <lineage>
        <taxon>Bacteria</taxon>
        <taxon>Bacillati</taxon>
        <taxon>Bacillota</taxon>
        <taxon>Tissierellia</taxon>
        <taxon>Dethiosulfatibacter</taxon>
    </lineage>
</organism>
<keyword evidence="6" id="KW-1185">Reference proteome</keyword>
<dbReference type="NCBIfam" id="TIGR00125">
    <property type="entry name" value="cyt_tran_rel"/>
    <property type="match status" value="1"/>
</dbReference>